<dbReference type="SUPFAM" id="SSF53300">
    <property type="entry name" value="vWA-like"/>
    <property type="match status" value="1"/>
</dbReference>
<evidence type="ECO:0000313" key="3">
    <source>
        <dbReference type="Proteomes" id="UP001186944"/>
    </source>
</evidence>
<dbReference type="InterPro" id="IPR002035">
    <property type="entry name" value="VWF_A"/>
</dbReference>
<dbReference type="Gene3D" id="3.40.50.410">
    <property type="entry name" value="von Willebrand factor, type A domain"/>
    <property type="match status" value="1"/>
</dbReference>
<dbReference type="InterPro" id="IPR050525">
    <property type="entry name" value="ECM_Assembly_Org"/>
</dbReference>
<evidence type="ECO:0000259" key="1">
    <source>
        <dbReference type="PROSITE" id="PS50234"/>
    </source>
</evidence>
<feature type="domain" description="VWFA" evidence="1">
    <location>
        <begin position="1"/>
        <end position="143"/>
    </location>
</feature>
<reference evidence="2" key="1">
    <citation type="submission" date="2019-08" db="EMBL/GenBank/DDBJ databases">
        <title>The improved chromosome-level genome for the pearl oyster Pinctada fucata martensii using PacBio sequencing and Hi-C.</title>
        <authorList>
            <person name="Zheng Z."/>
        </authorList>
    </citation>
    <scope>NUCLEOTIDE SEQUENCE</scope>
    <source>
        <strain evidence="2">ZZ-2019</strain>
        <tissue evidence="2">Adductor muscle</tissue>
    </source>
</reference>
<dbReference type="EMBL" id="VSWD01000012">
    <property type="protein sequence ID" value="KAK3086221.1"/>
    <property type="molecule type" value="Genomic_DNA"/>
</dbReference>
<dbReference type="PANTHER" id="PTHR24020:SF84">
    <property type="entry name" value="VWFA DOMAIN-CONTAINING PROTEIN"/>
    <property type="match status" value="1"/>
</dbReference>
<dbReference type="InterPro" id="IPR036465">
    <property type="entry name" value="vWFA_dom_sf"/>
</dbReference>
<gene>
    <name evidence="2" type="ORF">FSP39_015407</name>
</gene>
<dbReference type="Proteomes" id="UP001186944">
    <property type="component" value="Unassembled WGS sequence"/>
</dbReference>
<dbReference type="Pfam" id="PF00092">
    <property type="entry name" value="VWA"/>
    <property type="match status" value="1"/>
</dbReference>
<dbReference type="SMART" id="SM00327">
    <property type="entry name" value="VWA"/>
    <property type="match status" value="1"/>
</dbReference>
<evidence type="ECO:0000313" key="2">
    <source>
        <dbReference type="EMBL" id="KAK3086221.1"/>
    </source>
</evidence>
<dbReference type="AlphaFoldDB" id="A0AA89BSW8"/>
<dbReference type="CDD" id="cd01450">
    <property type="entry name" value="vWFA_subfamily_ECM"/>
    <property type="match status" value="1"/>
</dbReference>
<comment type="caution">
    <text evidence="2">The sequence shown here is derived from an EMBL/GenBank/DDBJ whole genome shotgun (WGS) entry which is preliminary data.</text>
</comment>
<dbReference type="PROSITE" id="PS50234">
    <property type="entry name" value="VWFA"/>
    <property type="match status" value="1"/>
</dbReference>
<accession>A0AA89BSW8</accession>
<protein>
    <recommendedName>
        <fullName evidence="1">VWFA domain-containing protein</fullName>
    </recommendedName>
</protein>
<sequence>MRVGVLCYSTGNRVIFHLHDHDGDLTQALQDVHDIVYKGGGTYIGSAIKSVRENMYLSSNGDRADVENIMILMTDGQSSGHDPYQQVQEAELSKQAGITIATVGIGNNVDDVTLRTLASSNELYLQTDFDNLQRTFEILIESLGSCPSGT</sequence>
<name>A0AA89BSW8_PINIB</name>
<proteinExistence type="predicted"/>
<keyword evidence="3" id="KW-1185">Reference proteome</keyword>
<organism evidence="2 3">
    <name type="scientific">Pinctada imbricata</name>
    <name type="common">Atlantic pearl-oyster</name>
    <name type="synonym">Pinctada martensii</name>
    <dbReference type="NCBI Taxonomy" id="66713"/>
    <lineage>
        <taxon>Eukaryota</taxon>
        <taxon>Metazoa</taxon>
        <taxon>Spiralia</taxon>
        <taxon>Lophotrochozoa</taxon>
        <taxon>Mollusca</taxon>
        <taxon>Bivalvia</taxon>
        <taxon>Autobranchia</taxon>
        <taxon>Pteriomorphia</taxon>
        <taxon>Pterioida</taxon>
        <taxon>Pterioidea</taxon>
        <taxon>Pteriidae</taxon>
        <taxon>Pinctada</taxon>
    </lineage>
</organism>
<dbReference type="PANTHER" id="PTHR24020">
    <property type="entry name" value="COLLAGEN ALPHA"/>
    <property type="match status" value="1"/>
</dbReference>